<keyword evidence="3" id="KW-0732">Signal</keyword>
<dbReference type="InterPro" id="IPR002000">
    <property type="entry name" value="Lysosome-assoc_membr_glycop"/>
</dbReference>
<dbReference type="Gene3D" id="2.40.160.110">
    <property type="match status" value="1"/>
</dbReference>
<reference evidence="10 11" key="1">
    <citation type="submission" date="2015-04" db="EMBL/GenBank/DDBJ databases">
        <authorList>
            <person name="Syromyatnikov M.Y."/>
            <person name="Popov V.N."/>
        </authorList>
    </citation>
    <scope>NUCLEOTIDE SEQUENCE [LARGE SCALE GENOMIC DNA]</scope>
</reference>
<sequence length="279" mass="31390">MKFSQNWNLCQGFAIRIVVIGLLIQTITALQLEGLVTKKPRVSKYTMKPQAPTSPPSSTSTYRVNTTNGNTCILIRTDGLLSIQYRDKLNEDREADVYLPDNPGLKGICDNSDESSVTLSFRGFILSMYFSKTPGGERWYVNTIELSYSSSNPIFEHIDRPNLNVKLSTPPHTFLFPTPIGKSFECMQEKTIVMFSQDESDRSGHLAKLFLRDTRLQGFMYKVGGQWGSPFQCTATGTYRDESAPFYLGTILGIACIATVAGYGVWRYLKVKKFQYGNM</sequence>
<evidence type="ECO:0000256" key="8">
    <source>
        <dbReference type="SAM" id="Phobius"/>
    </source>
</evidence>
<accession>A0A1J1J1M6</accession>
<dbReference type="Pfam" id="PF01299">
    <property type="entry name" value="Lamp2-like_luminal"/>
    <property type="match status" value="1"/>
</dbReference>
<dbReference type="AlphaFoldDB" id="A0A1J1J1M6"/>
<evidence type="ECO:0000256" key="7">
    <source>
        <dbReference type="ARBA" id="ARBA00023180"/>
    </source>
</evidence>
<evidence type="ECO:0000256" key="2">
    <source>
        <dbReference type="ARBA" id="ARBA00022692"/>
    </source>
</evidence>
<dbReference type="PANTHER" id="PTHR11506:SF40">
    <property type="entry name" value="LYSOSOME-ASSOCIATED MEMBRANE GLYCOPROTEIN 5"/>
    <property type="match status" value="1"/>
</dbReference>
<evidence type="ECO:0000259" key="9">
    <source>
        <dbReference type="Pfam" id="PF01299"/>
    </source>
</evidence>
<protein>
    <submittedName>
        <fullName evidence="10">CLUMA_CG018695, isoform A</fullName>
    </submittedName>
</protein>
<evidence type="ECO:0000313" key="10">
    <source>
        <dbReference type="EMBL" id="CRL05660.1"/>
    </source>
</evidence>
<keyword evidence="2 8" id="KW-0812">Transmembrane</keyword>
<organism evidence="10 11">
    <name type="scientific">Clunio marinus</name>
    <dbReference type="NCBI Taxonomy" id="568069"/>
    <lineage>
        <taxon>Eukaryota</taxon>
        <taxon>Metazoa</taxon>
        <taxon>Ecdysozoa</taxon>
        <taxon>Arthropoda</taxon>
        <taxon>Hexapoda</taxon>
        <taxon>Insecta</taxon>
        <taxon>Pterygota</taxon>
        <taxon>Neoptera</taxon>
        <taxon>Endopterygota</taxon>
        <taxon>Diptera</taxon>
        <taxon>Nematocera</taxon>
        <taxon>Chironomoidea</taxon>
        <taxon>Chironomidae</taxon>
        <taxon>Clunio</taxon>
    </lineage>
</organism>
<evidence type="ECO:0000313" key="11">
    <source>
        <dbReference type="Proteomes" id="UP000183832"/>
    </source>
</evidence>
<dbReference type="EMBL" id="CVRI01000065">
    <property type="protein sequence ID" value="CRL05660.1"/>
    <property type="molecule type" value="Genomic_DNA"/>
</dbReference>
<dbReference type="Proteomes" id="UP000183832">
    <property type="component" value="Unassembled WGS sequence"/>
</dbReference>
<keyword evidence="5 8" id="KW-1133">Transmembrane helix</keyword>
<keyword evidence="6 8" id="KW-0472">Membrane</keyword>
<proteinExistence type="predicted"/>
<keyword evidence="7" id="KW-0325">Glycoprotein</keyword>
<gene>
    <name evidence="10" type="ORF">CLUMA_CG018695</name>
</gene>
<feature type="transmembrane region" description="Helical" evidence="8">
    <location>
        <begin position="246"/>
        <end position="269"/>
    </location>
</feature>
<dbReference type="GO" id="GO:0005886">
    <property type="term" value="C:plasma membrane"/>
    <property type="evidence" value="ECO:0007669"/>
    <property type="project" value="TreeGrafter"/>
</dbReference>
<evidence type="ECO:0000256" key="4">
    <source>
        <dbReference type="ARBA" id="ARBA00022753"/>
    </source>
</evidence>
<evidence type="ECO:0000256" key="3">
    <source>
        <dbReference type="ARBA" id="ARBA00022729"/>
    </source>
</evidence>
<evidence type="ECO:0000256" key="6">
    <source>
        <dbReference type="ARBA" id="ARBA00023136"/>
    </source>
</evidence>
<dbReference type="PANTHER" id="PTHR11506">
    <property type="entry name" value="LYSOSOME-ASSOCIATED MEMBRANE GLYCOPROTEIN"/>
    <property type="match status" value="1"/>
</dbReference>
<dbReference type="GO" id="GO:0005765">
    <property type="term" value="C:lysosomal membrane"/>
    <property type="evidence" value="ECO:0007669"/>
    <property type="project" value="TreeGrafter"/>
</dbReference>
<feature type="domain" description="Lysosome-associated membrane glycoprotein 2-like luminal" evidence="9">
    <location>
        <begin position="58"/>
        <end position="194"/>
    </location>
</feature>
<dbReference type="InterPro" id="IPR048528">
    <property type="entry name" value="Lamp2-like_luminal"/>
</dbReference>
<evidence type="ECO:0000256" key="5">
    <source>
        <dbReference type="ARBA" id="ARBA00022989"/>
    </source>
</evidence>
<evidence type="ECO:0000256" key="1">
    <source>
        <dbReference type="ARBA" id="ARBA00004530"/>
    </source>
</evidence>
<keyword evidence="4" id="KW-0967">Endosome</keyword>
<dbReference type="GO" id="GO:0031902">
    <property type="term" value="C:late endosome membrane"/>
    <property type="evidence" value="ECO:0007669"/>
    <property type="project" value="TreeGrafter"/>
</dbReference>
<dbReference type="GO" id="GO:0072594">
    <property type="term" value="P:establishment of protein localization to organelle"/>
    <property type="evidence" value="ECO:0007669"/>
    <property type="project" value="TreeGrafter"/>
</dbReference>
<keyword evidence="11" id="KW-1185">Reference proteome</keyword>
<name>A0A1J1J1M6_9DIPT</name>
<dbReference type="STRING" id="568069.A0A1J1J1M6"/>
<feature type="transmembrane region" description="Helical" evidence="8">
    <location>
        <begin position="12"/>
        <end position="32"/>
    </location>
</feature>
<dbReference type="OrthoDB" id="6248302at2759"/>
<comment type="subcellular location">
    <subcellularLocation>
        <location evidence="1">Endosome membrane</location>
        <topology evidence="1">Single-pass type I membrane protein</topology>
    </subcellularLocation>
</comment>